<evidence type="ECO:0000256" key="3">
    <source>
        <dbReference type="ARBA" id="ARBA00022840"/>
    </source>
</evidence>
<sequence>MDKVKSDMSKSRKERALNFLMSIFVNDAYVLAFKNVLDSYKLNPLYEPKMPIDETPRTTRKRSKGEKLFECEYKVIRKGEEVEDAHMDWESSYSDMERQTDVPKPKYYEPKKILDPKPRPVRQAQVAVPKRIYGRPGEEGSKENEEEWPVVVALDFGTTYSGYAFWRKENPSEITTGKWNTGSKEVLESLKTPTSLLLNQNNEVIEFGYKAEKIFKELAEDEDDKGYRYFRQFKMTLHNESLFDEKRPIPDHLKRPLEALEVFSLSIRDLRDECFRDFDNKRIKVDPDDILWILTVPAIWGDSAKQFMRKAAEKAGIPSDQLKLALEPEAAAIYVMKEAKTVFGKGTVTTFNPGTKIMVADLGGGTADLTVLEVKEDRKMKQLHQSAGGAWGGNLINKKIWEIMEEIFGSDVIEDFKKQTSDFMEMESIIELKKRDITIGSKLELPIFPSLSGLCKQDYRTLIKNSKYGNSVKARTGKLRFEPDMVQKIFDLTFTNLFTVVKKVLKHVNAVGVKDIILVGGFAQADIIVKQFEEKFSGYKVIVPIDPVLAVLKGAVMFGQDIDIISSRITAHTYGFDAMRHFRDGDLRSKKRKIDNTIYCVDLFEKMVAIGESVDVGKTFEKEVFASSKEMKSMVLKFYQSEIKNPTYVTDPGCECIGKLSVEMPDLSGGTERSVMVSIKFGETEITVCGVDKTTGKKQETVLDLLRDTK</sequence>
<name>K1RA21_MAGGI</name>
<dbReference type="EMBL" id="JH816325">
    <property type="protein sequence ID" value="EKC40489.1"/>
    <property type="molecule type" value="Genomic_DNA"/>
</dbReference>
<accession>K1RA21</accession>
<dbReference type="Pfam" id="PF00012">
    <property type="entry name" value="HSP70"/>
    <property type="match status" value="1"/>
</dbReference>
<evidence type="ECO:0000256" key="1">
    <source>
        <dbReference type="ARBA" id="ARBA00007381"/>
    </source>
</evidence>
<dbReference type="CDD" id="cd10229">
    <property type="entry name" value="ASKHA_NBD_HSP70_HSPA12"/>
    <property type="match status" value="1"/>
</dbReference>
<dbReference type="PANTHER" id="PTHR14187:SF5">
    <property type="entry name" value="HEAT SHOCK 70 KDA PROTEIN 12A"/>
    <property type="match status" value="1"/>
</dbReference>
<comment type="similarity">
    <text evidence="1">Belongs to the heat shock protein 70 family.</text>
</comment>
<dbReference type="Gene3D" id="3.90.640.10">
    <property type="entry name" value="Actin, Chain A, domain 4"/>
    <property type="match status" value="1"/>
</dbReference>
<dbReference type="InParanoid" id="K1RA21"/>
<dbReference type="GO" id="GO:0005524">
    <property type="term" value="F:ATP binding"/>
    <property type="evidence" value="ECO:0007669"/>
    <property type="project" value="UniProtKB-KW"/>
</dbReference>
<dbReference type="PRINTS" id="PR00301">
    <property type="entry name" value="HEATSHOCK70"/>
</dbReference>
<organism evidence="4">
    <name type="scientific">Magallana gigas</name>
    <name type="common">Pacific oyster</name>
    <name type="synonym">Crassostrea gigas</name>
    <dbReference type="NCBI Taxonomy" id="29159"/>
    <lineage>
        <taxon>Eukaryota</taxon>
        <taxon>Metazoa</taxon>
        <taxon>Spiralia</taxon>
        <taxon>Lophotrochozoa</taxon>
        <taxon>Mollusca</taxon>
        <taxon>Bivalvia</taxon>
        <taxon>Autobranchia</taxon>
        <taxon>Pteriomorphia</taxon>
        <taxon>Ostreida</taxon>
        <taxon>Ostreoidea</taxon>
        <taxon>Ostreidae</taxon>
        <taxon>Magallana</taxon>
    </lineage>
</organism>
<keyword evidence="3" id="KW-0067">ATP-binding</keyword>
<protein>
    <submittedName>
        <fullName evidence="4">Heat shock 70 kDa protein 12B</fullName>
    </submittedName>
</protein>
<dbReference type="HOGENOM" id="CLU_009958_5_3_1"/>
<dbReference type="PANTHER" id="PTHR14187">
    <property type="entry name" value="ALPHA KINASE/ELONGATION FACTOR 2 KINASE"/>
    <property type="match status" value="1"/>
</dbReference>
<dbReference type="GO" id="GO:0140662">
    <property type="term" value="F:ATP-dependent protein folding chaperone"/>
    <property type="evidence" value="ECO:0007669"/>
    <property type="project" value="InterPro"/>
</dbReference>
<proteinExistence type="inferred from homology"/>
<dbReference type="AlphaFoldDB" id="K1RA21"/>
<gene>
    <name evidence="4" type="ORF">CGI_10013528</name>
</gene>
<evidence type="ECO:0000256" key="2">
    <source>
        <dbReference type="ARBA" id="ARBA00022741"/>
    </source>
</evidence>
<dbReference type="Gene3D" id="3.30.420.40">
    <property type="match status" value="2"/>
</dbReference>
<dbReference type="InterPro" id="IPR013126">
    <property type="entry name" value="Hsp_70_fam"/>
</dbReference>
<keyword evidence="2" id="KW-0547">Nucleotide-binding</keyword>
<dbReference type="InterPro" id="IPR043129">
    <property type="entry name" value="ATPase_NBD"/>
</dbReference>
<keyword evidence="4" id="KW-0346">Stress response</keyword>
<reference evidence="4" key="1">
    <citation type="journal article" date="2012" name="Nature">
        <title>The oyster genome reveals stress adaptation and complexity of shell formation.</title>
        <authorList>
            <person name="Zhang G."/>
            <person name="Fang X."/>
            <person name="Guo X."/>
            <person name="Li L."/>
            <person name="Luo R."/>
            <person name="Xu F."/>
            <person name="Yang P."/>
            <person name="Zhang L."/>
            <person name="Wang X."/>
            <person name="Qi H."/>
            <person name="Xiong Z."/>
            <person name="Que H."/>
            <person name="Xie Y."/>
            <person name="Holland P.W."/>
            <person name="Paps J."/>
            <person name="Zhu Y."/>
            <person name="Wu F."/>
            <person name="Chen Y."/>
            <person name="Wang J."/>
            <person name="Peng C."/>
            <person name="Meng J."/>
            <person name="Yang L."/>
            <person name="Liu J."/>
            <person name="Wen B."/>
            <person name="Zhang N."/>
            <person name="Huang Z."/>
            <person name="Zhu Q."/>
            <person name="Feng Y."/>
            <person name="Mount A."/>
            <person name="Hedgecock D."/>
            <person name="Xu Z."/>
            <person name="Liu Y."/>
            <person name="Domazet-Loso T."/>
            <person name="Du Y."/>
            <person name="Sun X."/>
            <person name="Zhang S."/>
            <person name="Liu B."/>
            <person name="Cheng P."/>
            <person name="Jiang X."/>
            <person name="Li J."/>
            <person name="Fan D."/>
            <person name="Wang W."/>
            <person name="Fu W."/>
            <person name="Wang T."/>
            <person name="Wang B."/>
            <person name="Zhang J."/>
            <person name="Peng Z."/>
            <person name="Li Y."/>
            <person name="Li N."/>
            <person name="Wang J."/>
            <person name="Chen M."/>
            <person name="He Y."/>
            <person name="Tan F."/>
            <person name="Song X."/>
            <person name="Zheng Q."/>
            <person name="Huang R."/>
            <person name="Yang H."/>
            <person name="Du X."/>
            <person name="Chen L."/>
            <person name="Yang M."/>
            <person name="Gaffney P.M."/>
            <person name="Wang S."/>
            <person name="Luo L."/>
            <person name="She Z."/>
            <person name="Ming Y."/>
            <person name="Huang W."/>
            <person name="Zhang S."/>
            <person name="Huang B."/>
            <person name="Zhang Y."/>
            <person name="Qu T."/>
            <person name="Ni P."/>
            <person name="Miao G."/>
            <person name="Wang J."/>
            <person name="Wang Q."/>
            <person name="Steinberg C.E."/>
            <person name="Wang H."/>
            <person name="Li N."/>
            <person name="Qian L."/>
            <person name="Zhang G."/>
            <person name="Li Y."/>
            <person name="Yang H."/>
            <person name="Liu X."/>
            <person name="Wang J."/>
            <person name="Yin Y."/>
            <person name="Wang J."/>
        </authorList>
    </citation>
    <scope>NUCLEOTIDE SEQUENCE [LARGE SCALE GENOMIC DNA]</scope>
    <source>
        <strain evidence="4">05x7-T-G4-1.051#20</strain>
    </source>
</reference>
<dbReference type="SUPFAM" id="SSF53067">
    <property type="entry name" value="Actin-like ATPase domain"/>
    <property type="match status" value="2"/>
</dbReference>
<evidence type="ECO:0000313" key="4">
    <source>
        <dbReference type="EMBL" id="EKC40489.1"/>
    </source>
</evidence>